<sequence length="180" mass="20766">MYYKKFLKQSDAQLKVSSEIRAQLPKEISDDTILKITNIARKITFQKLINELEQAINTLFTVCKHDNVAHRGDRAVKSRKEITWDVINQLVIAFDNPMDNSLFKDISGLSNMTAEYTSEGWTRLFNCYSIGEERLNVILQQDILKREKRVAKGRRAKNIGHHKIANMKKSNNNTRGRGRG</sequence>
<organism evidence="1 2">
    <name type="scientific">Rhizophagus irregularis</name>
    <dbReference type="NCBI Taxonomy" id="588596"/>
    <lineage>
        <taxon>Eukaryota</taxon>
        <taxon>Fungi</taxon>
        <taxon>Fungi incertae sedis</taxon>
        <taxon>Mucoromycota</taxon>
        <taxon>Glomeromycotina</taxon>
        <taxon>Glomeromycetes</taxon>
        <taxon>Glomerales</taxon>
        <taxon>Glomeraceae</taxon>
        <taxon>Rhizophagus</taxon>
    </lineage>
</organism>
<dbReference type="VEuPathDB" id="FungiDB:RhiirFUN_003049"/>
<proteinExistence type="predicted"/>
<dbReference type="VEuPathDB" id="FungiDB:FUN_021212"/>
<feature type="non-terminal residue" evidence="1">
    <location>
        <position position="180"/>
    </location>
</feature>
<dbReference type="AlphaFoldDB" id="A0A2I1GSV8"/>
<dbReference type="EMBL" id="LLXI01000775">
    <property type="protein sequence ID" value="PKY49721.1"/>
    <property type="molecule type" value="Genomic_DNA"/>
</dbReference>
<protein>
    <submittedName>
        <fullName evidence="1">Uncharacterized protein</fullName>
    </submittedName>
</protein>
<dbReference type="Proteomes" id="UP000234323">
    <property type="component" value="Unassembled WGS sequence"/>
</dbReference>
<keyword evidence="2" id="KW-1185">Reference proteome</keyword>
<comment type="caution">
    <text evidence="1">The sequence shown here is derived from an EMBL/GenBank/DDBJ whole genome shotgun (WGS) entry which is preliminary data.</text>
</comment>
<reference evidence="1 2" key="1">
    <citation type="submission" date="2015-10" db="EMBL/GenBank/DDBJ databases">
        <title>Genome analyses suggest a sexual origin of heterokaryosis in a supposedly ancient asexual fungus.</title>
        <authorList>
            <person name="Ropars J."/>
            <person name="Sedzielewska K."/>
            <person name="Noel J."/>
            <person name="Charron P."/>
            <person name="Farinelli L."/>
            <person name="Marton T."/>
            <person name="Kruger M."/>
            <person name="Pelin A."/>
            <person name="Brachmann A."/>
            <person name="Corradi N."/>
        </authorList>
    </citation>
    <scope>NUCLEOTIDE SEQUENCE [LARGE SCALE GENOMIC DNA]</scope>
    <source>
        <strain evidence="1 2">A4</strain>
    </source>
</reference>
<accession>A0A2I1GSV8</accession>
<evidence type="ECO:0000313" key="1">
    <source>
        <dbReference type="EMBL" id="PKY49721.1"/>
    </source>
</evidence>
<evidence type="ECO:0000313" key="2">
    <source>
        <dbReference type="Proteomes" id="UP000234323"/>
    </source>
</evidence>
<dbReference type="VEuPathDB" id="FungiDB:RhiirA1_464614"/>
<gene>
    <name evidence="1" type="ORF">RhiirA4_545464</name>
</gene>
<name>A0A2I1GSV8_9GLOM</name>